<dbReference type="InterPro" id="IPR024170">
    <property type="entry name" value="Aminoglycoside_N6-AcTrfrase"/>
</dbReference>
<feature type="domain" description="N-acetyltransferase" evidence="9">
    <location>
        <begin position="1"/>
        <end position="142"/>
    </location>
</feature>
<dbReference type="PIRSF" id="PIRSF000452">
    <property type="entry name" value="6-N-acetyltransf"/>
    <property type="match status" value="1"/>
</dbReference>
<evidence type="ECO:0000256" key="4">
    <source>
        <dbReference type="ARBA" id="ARBA00022679"/>
    </source>
</evidence>
<evidence type="ECO:0000256" key="1">
    <source>
        <dbReference type="ARBA" id="ARBA00011738"/>
    </source>
</evidence>
<evidence type="ECO:0000313" key="10">
    <source>
        <dbReference type="EMBL" id="APD08781.1"/>
    </source>
</evidence>
<dbReference type="InterPro" id="IPR016181">
    <property type="entry name" value="Acyl_CoA_acyltransferase"/>
</dbReference>
<protein>
    <recommendedName>
        <fullName evidence="3">Aminoglycoside N(6')-acetyltransferase type 1</fullName>
        <ecNumber evidence="2">2.3.1.82</ecNumber>
    </recommendedName>
    <alternativeName>
        <fullName evidence="7">Aminoglycoside resistance protein</fullName>
    </alternativeName>
</protein>
<evidence type="ECO:0000256" key="5">
    <source>
        <dbReference type="ARBA" id="ARBA00023251"/>
    </source>
</evidence>
<dbReference type="NCBIfam" id="NF043067">
    <property type="entry name" value="AAC_6p_group_E"/>
    <property type="match status" value="1"/>
</dbReference>
<name>A0A1J0LTJ7_THEBO</name>
<dbReference type="Pfam" id="PF00583">
    <property type="entry name" value="Acetyltransf_1"/>
    <property type="match status" value="1"/>
</dbReference>
<dbReference type="EMBL" id="AP025593">
    <property type="protein sequence ID" value="BDG15852.1"/>
    <property type="molecule type" value="Genomic_DNA"/>
</dbReference>
<reference evidence="11 13" key="3">
    <citation type="journal article" date="2022" name="Microbiol. Resour. Announc.">
        <title>Complete Genome Sequences of Thermus Strains Isolated from Senami Hot Spring in Japan.</title>
        <authorList>
            <person name="Miyazaki K."/>
        </authorList>
    </citation>
    <scope>NUCLEOTIDE SEQUENCE [LARGE SCALE GENOMIC DNA]</scope>
    <source>
        <strain evidence="11 13">SNM4-1</strain>
    </source>
</reference>
<evidence type="ECO:0000256" key="2">
    <source>
        <dbReference type="ARBA" id="ARBA00012888"/>
    </source>
</evidence>
<comment type="catalytic activity">
    <reaction evidence="8">
        <text>kanamycin B + acetyl-CoA = N(6')-acetylkanamycin B + CoA + H(+)</text>
        <dbReference type="Rhea" id="RHEA:16449"/>
        <dbReference type="ChEBI" id="CHEBI:15378"/>
        <dbReference type="ChEBI" id="CHEBI:57287"/>
        <dbReference type="ChEBI" id="CHEBI:57288"/>
        <dbReference type="ChEBI" id="CHEBI:58390"/>
        <dbReference type="ChEBI" id="CHEBI:58549"/>
        <dbReference type="EC" id="2.3.1.82"/>
    </reaction>
</comment>
<evidence type="ECO:0000313" key="13">
    <source>
        <dbReference type="Proteomes" id="UP000831120"/>
    </source>
</evidence>
<dbReference type="EMBL" id="CP016312">
    <property type="protein sequence ID" value="APD08781.1"/>
    <property type="molecule type" value="Genomic_DNA"/>
</dbReference>
<evidence type="ECO:0000313" key="11">
    <source>
        <dbReference type="EMBL" id="BDG15852.1"/>
    </source>
</evidence>
<dbReference type="GO" id="GO:0046677">
    <property type="term" value="P:response to antibiotic"/>
    <property type="evidence" value="ECO:0007669"/>
    <property type="project" value="UniProtKB-KW"/>
</dbReference>
<evidence type="ECO:0000259" key="9">
    <source>
        <dbReference type="PROSITE" id="PS51186"/>
    </source>
</evidence>
<evidence type="ECO:0000256" key="3">
    <source>
        <dbReference type="ARBA" id="ARBA00017677"/>
    </source>
</evidence>
<organism evidence="10 12">
    <name type="scientific">Thermus brockianus</name>
    <dbReference type="NCBI Taxonomy" id="56956"/>
    <lineage>
        <taxon>Bacteria</taxon>
        <taxon>Thermotogati</taxon>
        <taxon>Deinococcota</taxon>
        <taxon>Deinococci</taxon>
        <taxon>Thermales</taxon>
        <taxon>Thermaceae</taxon>
        <taxon>Thermus</taxon>
    </lineage>
</organism>
<dbReference type="RefSeq" id="WP_071676591.1">
    <property type="nucleotide sequence ID" value="NZ_AP025593.1"/>
</dbReference>
<reference evidence="12" key="1">
    <citation type="submission" date="2016-06" db="EMBL/GenBank/DDBJ databases">
        <title>Whole genome sequencing of Thermus brockianus strain GE-1.</title>
        <authorList>
            <person name="Schaefers C."/>
            <person name="Blank S."/>
            <person name="Wiebusch S."/>
            <person name="Elleuche S."/>
            <person name="Antranikian G."/>
        </authorList>
    </citation>
    <scope>NUCLEOTIDE SEQUENCE [LARGE SCALE GENOMIC DNA]</scope>
    <source>
        <strain evidence="12">GE-1</strain>
    </source>
</reference>
<dbReference type="Gene3D" id="3.40.630.30">
    <property type="match status" value="1"/>
</dbReference>
<evidence type="ECO:0000256" key="6">
    <source>
        <dbReference type="ARBA" id="ARBA00023315"/>
    </source>
</evidence>
<keyword evidence="6" id="KW-0012">Acyltransferase</keyword>
<dbReference type="InterPro" id="IPR000182">
    <property type="entry name" value="GNAT_dom"/>
</dbReference>
<dbReference type="Proteomes" id="UP000831120">
    <property type="component" value="Chromosome"/>
</dbReference>
<dbReference type="GO" id="GO:0047663">
    <property type="term" value="F:aminoglycoside 6'-N-acetyltransferase activity"/>
    <property type="evidence" value="ECO:0007669"/>
    <property type="project" value="UniProtKB-EC"/>
</dbReference>
<keyword evidence="5" id="KW-0046">Antibiotic resistance</keyword>
<evidence type="ECO:0000256" key="8">
    <source>
        <dbReference type="ARBA" id="ARBA00048923"/>
    </source>
</evidence>
<sequence>MRIRPLRREELADYLALRVQLWPEGGDEAEEVEALLRDPQAMAFVAEAEGRLVGFVEVSLRPYAEGCETRPVGYLEGWYVLPSWRRRGVGRALVEAAEAWARAKGCREMASDAALANLLGQEAHRHLGYEEVERIVCFRKPL</sequence>
<dbReference type="EC" id="2.3.1.82" evidence="2"/>
<gene>
    <name evidence="11" type="primary">aac</name>
    <name evidence="10" type="ORF">A0O31_00582</name>
    <name evidence="11" type="ORF">TbrSNM41_05860</name>
</gene>
<dbReference type="CDD" id="cd04301">
    <property type="entry name" value="NAT_SF"/>
    <property type="match status" value="1"/>
</dbReference>
<dbReference type="KEGG" id="tbc:A0O31_00582"/>
<dbReference type="STRING" id="56956.A0O31_00582"/>
<reference evidence="10" key="2">
    <citation type="journal article" date="2017" name="Stand. Genomic Sci.">
        <title>Complete genome sequence of Thermus brockianus GE-1 reveals key enzymes of xylan/xylose metabolism.</title>
        <authorList>
            <person name="Schaefers C."/>
            <person name="Blank S."/>
            <person name="Wiebusch S."/>
            <person name="Elleuche S."/>
            <person name="Antranikian G."/>
        </authorList>
    </citation>
    <scope>NUCLEOTIDE SEQUENCE</scope>
    <source>
        <strain evidence="10">GE-1</strain>
    </source>
</reference>
<evidence type="ECO:0000313" key="12">
    <source>
        <dbReference type="Proteomes" id="UP000182993"/>
    </source>
</evidence>
<dbReference type="OrthoDB" id="118633at2"/>
<dbReference type="SUPFAM" id="SSF55729">
    <property type="entry name" value="Acyl-CoA N-acyltransferases (Nat)"/>
    <property type="match status" value="1"/>
</dbReference>
<evidence type="ECO:0000256" key="7">
    <source>
        <dbReference type="ARBA" id="ARBA00029660"/>
    </source>
</evidence>
<dbReference type="PROSITE" id="PS51186">
    <property type="entry name" value="GNAT"/>
    <property type="match status" value="1"/>
</dbReference>
<dbReference type="AlphaFoldDB" id="A0A1J0LTJ7"/>
<dbReference type="PANTHER" id="PTHR43877">
    <property type="entry name" value="AMINOALKYLPHOSPHONATE N-ACETYLTRANSFERASE-RELATED-RELATED"/>
    <property type="match status" value="1"/>
</dbReference>
<keyword evidence="4 10" id="KW-0808">Transferase</keyword>
<dbReference type="InterPro" id="IPR050832">
    <property type="entry name" value="Bact_Acetyltransf"/>
</dbReference>
<comment type="subunit">
    <text evidence="1">Homodimer.</text>
</comment>
<keyword evidence="13" id="KW-1185">Reference proteome</keyword>
<accession>A0A1J0LTJ7</accession>
<proteinExistence type="predicted"/>
<dbReference type="Proteomes" id="UP000182993">
    <property type="component" value="Chromosome"/>
</dbReference>